<evidence type="ECO:0000313" key="3">
    <source>
        <dbReference type="Proteomes" id="UP000012073"/>
    </source>
</evidence>
<feature type="signal peptide" evidence="1">
    <location>
        <begin position="1"/>
        <end position="22"/>
    </location>
</feature>
<feature type="chain" id="PRO_5004442821" description="Secreted protein" evidence="1">
    <location>
        <begin position="23"/>
        <end position="143"/>
    </location>
</feature>
<evidence type="ECO:0000313" key="2">
    <source>
        <dbReference type="EMBL" id="CDF38460.1"/>
    </source>
</evidence>
<dbReference type="GeneID" id="17326060"/>
<dbReference type="KEGG" id="ccp:CHC_T00006188001"/>
<gene>
    <name evidence="2" type="ORF">CHC_T00006188001</name>
</gene>
<dbReference type="RefSeq" id="XP_005718353.1">
    <property type="nucleotide sequence ID" value="XM_005718296.1"/>
</dbReference>
<dbReference type="Proteomes" id="UP000012073">
    <property type="component" value="Unassembled WGS sequence"/>
</dbReference>
<reference evidence="3" key="1">
    <citation type="journal article" date="2013" name="Proc. Natl. Acad. Sci. U.S.A.">
        <title>Genome structure and metabolic features in the red seaweed Chondrus crispus shed light on evolution of the Archaeplastida.</title>
        <authorList>
            <person name="Collen J."/>
            <person name="Porcel B."/>
            <person name="Carre W."/>
            <person name="Ball S.G."/>
            <person name="Chaparro C."/>
            <person name="Tonon T."/>
            <person name="Barbeyron T."/>
            <person name="Michel G."/>
            <person name="Noel B."/>
            <person name="Valentin K."/>
            <person name="Elias M."/>
            <person name="Artiguenave F."/>
            <person name="Arun A."/>
            <person name="Aury J.M."/>
            <person name="Barbosa-Neto J.F."/>
            <person name="Bothwell J.H."/>
            <person name="Bouget F.Y."/>
            <person name="Brillet L."/>
            <person name="Cabello-Hurtado F."/>
            <person name="Capella-Gutierrez S."/>
            <person name="Charrier B."/>
            <person name="Cladiere L."/>
            <person name="Cock J.M."/>
            <person name="Coelho S.M."/>
            <person name="Colleoni C."/>
            <person name="Czjzek M."/>
            <person name="Da Silva C."/>
            <person name="Delage L."/>
            <person name="Denoeud F."/>
            <person name="Deschamps P."/>
            <person name="Dittami S.M."/>
            <person name="Gabaldon T."/>
            <person name="Gachon C.M."/>
            <person name="Groisillier A."/>
            <person name="Herve C."/>
            <person name="Jabbari K."/>
            <person name="Katinka M."/>
            <person name="Kloareg B."/>
            <person name="Kowalczyk N."/>
            <person name="Labadie K."/>
            <person name="Leblanc C."/>
            <person name="Lopez P.J."/>
            <person name="McLachlan D.H."/>
            <person name="Meslet-Cladiere L."/>
            <person name="Moustafa A."/>
            <person name="Nehr Z."/>
            <person name="Nyvall Collen P."/>
            <person name="Panaud O."/>
            <person name="Partensky F."/>
            <person name="Poulain J."/>
            <person name="Rensing S.A."/>
            <person name="Rousvoal S."/>
            <person name="Samson G."/>
            <person name="Symeonidi A."/>
            <person name="Weissenbach J."/>
            <person name="Zambounis A."/>
            <person name="Wincker P."/>
            <person name="Boyen C."/>
        </authorList>
    </citation>
    <scope>NUCLEOTIDE SEQUENCE [LARGE SCALE GENOMIC DNA]</scope>
    <source>
        <strain evidence="3">cv. Stackhouse</strain>
    </source>
</reference>
<proteinExistence type="predicted"/>
<sequence length="143" mass="15473">MLYLADNFGVLVVLFCVSQVIASGDFDLAQVAFFFPLQKICLPKKPVLVMFQLAHLSSLTSESVKRKAASHTSPSTSLAQWSDSIATPSLGIPKVFHSCGAGTAVGEKDVDLCGRALTRVAFCSDHAMYSKPWAETNNLVKMF</sequence>
<dbReference type="Gramene" id="CDF38460">
    <property type="protein sequence ID" value="CDF38460"/>
    <property type="gene ID" value="CHC_T00006188001"/>
</dbReference>
<evidence type="ECO:0008006" key="4">
    <source>
        <dbReference type="Google" id="ProtNLM"/>
    </source>
</evidence>
<evidence type="ECO:0000256" key="1">
    <source>
        <dbReference type="SAM" id="SignalP"/>
    </source>
</evidence>
<dbReference type="EMBL" id="HG001932">
    <property type="protein sequence ID" value="CDF38460.1"/>
    <property type="molecule type" value="Genomic_DNA"/>
</dbReference>
<name>R7QM50_CHOCR</name>
<accession>R7QM50</accession>
<organism evidence="2 3">
    <name type="scientific">Chondrus crispus</name>
    <name type="common">Carrageen Irish moss</name>
    <name type="synonym">Polymorpha crispa</name>
    <dbReference type="NCBI Taxonomy" id="2769"/>
    <lineage>
        <taxon>Eukaryota</taxon>
        <taxon>Rhodophyta</taxon>
        <taxon>Florideophyceae</taxon>
        <taxon>Rhodymeniophycidae</taxon>
        <taxon>Gigartinales</taxon>
        <taxon>Gigartinaceae</taxon>
        <taxon>Chondrus</taxon>
    </lineage>
</organism>
<keyword evidence="3" id="KW-1185">Reference proteome</keyword>
<dbReference type="AlphaFoldDB" id="R7QM50"/>
<keyword evidence="1" id="KW-0732">Signal</keyword>
<protein>
    <recommendedName>
        <fullName evidence="4">Secreted protein</fullName>
    </recommendedName>
</protein>